<dbReference type="EMBL" id="CP010978">
    <property type="protein sequence ID" value="AJQ25979.1"/>
    <property type="molecule type" value="Genomic_DNA"/>
</dbReference>
<protein>
    <submittedName>
        <fullName evidence="1">Uncharacterized protein</fullName>
    </submittedName>
</protein>
<reference evidence="2" key="2">
    <citation type="submission" date="2015-02" db="EMBL/GenBank/DDBJ databases">
        <title>Complete Genome Sequence of Pelosinus fermentans JBW45.</title>
        <authorList>
            <person name="De Leon K.B."/>
            <person name="Utturkar S.M."/>
            <person name="Camilleri L.B."/>
            <person name="Arkin A.P."/>
            <person name="Fields M.W."/>
            <person name="Brown S.D."/>
            <person name="Wall J.D."/>
        </authorList>
    </citation>
    <scope>NUCLEOTIDE SEQUENCE [LARGE SCALE GENOMIC DNA]</scope>
    <source>
        <strain evidence="2">JBW45</strain>
    </source>
</reference>
<dbReference type="HOGENOM" id="CLU_2330471_0_0_9"/>
<organism evidence="1 2">
    <name type="scientific">Pelosinus fermentans JBW45</name>
    <dbReference type="NCBI Taxonomy" id="1192197"/>
    <lineage>
        <taxon>Bacteria</taxon>
        <taxon>Bacillati</taxon>
        <taxon>Bacillota</taxon>
        <taxon>Negativicutes</taxon>
        <taxon>Selenomonadales</taxon>
        <taxon>Sporomusaceae</taxon>
        <taxon>Pelosinus</taxon>
    </lineage>
</organism>
<dbReference type="RefSeq" id="WP_007958989.1">
    <property type="nucleotide sequence ID" value="NZ_CP010978.1"/>
</dbReference>
<reference evidence="1 2" key="1">
    <citation type="journal article" date="2015" name="Genome Announc.">
        <title>Complete Genome Sequence of Pelosinus fermentans JBW45, a Member of a Remarkably Competitive Group of Negativicutes in the Firmicutes Phylum.</title>
        <authorList>
            <person name="De Leon K.B."/>
            <person name="Utturkar S.M."/>
            <person name="Camilleri L.B."/>
            <person name="Elias D.A."/>
            <person name="Arkin A.P."/>
            <person name="Fields M.W."/>
            <person name="Brown S.D."/>
            <person name="Wall J.D."/>
        </authorList>
    </citation>
    <scope>NUCLEOTIDE SEQUENCE [LARGE SCALE GENOMIC DNA]</scope>
    <source>
        <strain evidence="1 2">JBW45</strain>
    </source>
</reference>
<gene>
    <name evidence="1" type="ORF">JBW_00627</name>
</gene>
<dbReference type="AlphaFoldDB" id="I8TRX4"/>
<dbReference type="OrthoDB" id="1686170at2"/>
<dbReference type="KEGG" id="pft:JBW_00627"/>
<dbReference type="Proteomes" id="UP000005361">
    <property type="component" value="Chromosome"/>
</dbReference>
<name>I8TRX4_9FIRM</name>
<evidence type="ECO:0000313" key="1">
    <source>
        <dbReference type="EMBL" id="AJQ25979.1"/>
    </source>
</evidence>
<evidence type="ECO:0000313" key="2">
    <source>
        <dbReference type="Proteomes" id="UP000005361"/>
    </source>
</evidence>
<sequence precursor="true">MRIVILCIVVIILMIPVCSAENTVHQVEDSMAMDKWAHLGLGYIMNDQLKKQTKLTAVERFLAVWTVAYAKEKWADSKFDRNDMIATMAGGLVYEAKF</sequence>
<proteinExistence type="predicted"/>
<accession>I8TRX4</accession>
<dbReference type="STRING" id="1192197.JBW_00627"/>